<protein>
    <recommendedName>
        <fullName evidence="6">rRNA biogenesis protein RRP36</fullName>
    </recommendedName>
</protein>
<evidence type="ECO:0000256" key="1">
    <source>
        <dbReference type="ARBA" id="ARBA00004604"/>
    </source>
</evidence>
<dbReference type="GO" id="GO:0005730">
    <property type="term" value="C:nucleolus"/>
    <property type="evidence" value="ECO:0007669"/>
    <property type="project" value="UniProtKB-SubCell"/>
</dbReference>
<keyword evidence="6" id="KW-0687">Ribonucleoprotein</keyword>
<keyword evidence="9" id="KW-1185">Reference proteome</keyword>
<dbReference type="InterPro" id="IPR009292">
    <property type="entry name" value="RRP36"/>
</dbReference>
<dbReference type="Proteomes" id="UP000007799">
    <property type="component" value="Unassembled WGS sequence"/>
</dbReference>
<dbReference type="STRING" id="946362.F2UFU7"/>
<reference evidence="8" key="1">
    <citation type="submission" date="2009-08" db="EMBL/GenBank/DDBJ databases">
        <title>Annotation of Salpingoeca rosetta.</title>
        <authorList>
            <consortium name="The Broad Institute Genome Sequencing Platform"/>
            <person name="Russ C."/>
            <person name="Cuomo C."/>
            <person name="Burger G."/>
            <person name="Gray M.W."/>
            <person name="Holland P.W.H."/>
            <person name="King N."/>
            <person name="Lang F.B.F."/>
            <person name="Roger A.J."/>
            <person name="Ruiz-Trillo I."/>
            <person name="Young S.K."/>
            <person name="Zeng Q."/>
            <person name="Gargeya S."/>
            <person name="Alvarado L."/>
            <person name="Berlin A."/>
            <person name="Chapman S.B."/>
            <person name="Chen Z."/>
            <person name="Freedman E."/>
            <person name="Gellesch M."/>
            <person name="Goldberg J."/>
            <person name="Griggs A."/>
            <person name="Gujja S."/>
            <person name="Heilman E."/>
            <person name="Heiman D."/>
            <person name="Howarth C."/>
            <person name="Mehta T."/>
            <person name="Neiman D."/>
            <person name="Pearson M."/>
            <person name="Roberts A."/>
            <person name="Saif S."/>
            <person name="Shea T."/>
            <person name="Shenoy N."/>
            <person name="Sisk P."/>
            <person name="Stolte C."/>
            <person name="Sykes S."/>
            <person name="White J."/>
            <person name="Yandava C."/>
            <person name="Haas B."/>
            <person name="Nusbaum C."/>
            <person name="Birren B."/>
        </authorList>
    </citation>
    <scope>NUCLEOTIDE SEQUENCE [LARGE SCALE GENOMIC DNA]</scope>
    <source>
        <strain evidence="8">ATCC 50818</strain>
    </source>
</reference>
<feature type="region of interest" description="Disordered" evidence="7">
    <location>
        <begin position="83"/>
        <end position="106"/>
    </location>
</feature>
<feature type="region of interest" description="Disordered" evidence="7">
    <location>
        <begin position="137"/>
        <end position="163"/>
    </location>
</feature>
<dbReference type="Pfam" id="PF06102">
    <property type="entry name" value="RRP36"/>
    <property type="match status" value="1"/>
</dbReference>
<dbReference type="GO" id="GO:0030686">
    <property type="term" value="C:90S preribosome"/>
    <property type="evidence" value="ECO:0007669"/>
    <property type="project" value="TreeGrafter"/>
</dbReference>
<name>F2UFU7_SALR5</name>
<dbReference type="PANTHER" id="PTHR21738">
    <property type="entry name" value="RIBOSOMAL RNA PROCESSING PROTEIN 36 HOMOLOG"/>
    <property type="match status" value="1"/>
</dbReference>
<keyword evidence="4 6" id="KW-0698">rRNA processing</keyword>
<gene>
    <name evidence="8" type="ORF">PTSG_06452</name>
</gene>
<dbReference type="GO" id="GO:0000462">
    <property type="term" value="P:maturation of SSU-rRNA from tricistronic rRNA transcript (SSU-rRNA, 5.8S rRNA, LSU-rRNA)"/>
    <property type="evidence" value="ECO:0007669"/>
    <property type="project" value="TreeGrafter"/>
</dbReference>
<dbReference type="FunCoup" id="F2UFU7">
    <property type="interactions" value="1171"/>
</dbReference>
<dbReference type="OMA" id="CRNVEQK"/>
<evidence type="ECO:0000256" key="6">
    <source>
        <dbReference type="RuleBase" id="RU368027"/>
    </source>
</evidence>
<comment type="subunit">
    <text evidence="6">Associates with 90S and pre-40S pre-ribosomal particles.</text>
</comment>
<comment type="similarity">
    <text evidence="2 6">Belongs to the RRP36 family.</text>
</comment>
<evidence type="ECO:0000313" key="8">
    <source>
        <dbReference type="EMBL" id="EGD75375.1"/>
    </source>
</evidence>
<dbReference type="KEGG" id="sre:PTSG_06452"/>
<comment type="function">
    <text evidence="6">Component of the 90S pre-ribosome involved in the maturation of rRNAs. Required for early cleavages of the pre-RNAs in the 40S ribosomal subunit maturation pathway.</text>
</comment>
<comment type="subcellular location">
    <subcellularLocation>
        <location evidence="1 6">Nucleus</location>
        <location evidence="1 6">Nucleolus</location>
    </subcellularLocation>
</comment>
<dbReference type="RefSeq" id="XP_004991832.1">
    <property type="nucleotide sequence ID" value="XM_004991775.1"/>
</dbReference>
<dbReference type="GeneID" id="16072392"/>
<keyword evidence="3 6" id="KW-0690">Ribosome biogenesis</keyword>
<accession>F2UFU7</accession>
<dbReference type="InParanoid" id="F2UFU7"/>
<dbReference type="PANTHER" id="PTHR21738:SF0">
    <property type="entry name" value="RIBOSOMAL RNA PROCESSING PROTEIN 36 HOMOLOG"/>
    <property type="match status" value="1"/>
</dbReference>
<proteinExistence type="inferred from homology"/>
<dbReference type="eggNOG" id="KOG3190">
    <property type="taxonomic scope" value="Eukaryota"/>
</dbReference>
<evidence type="ECO:0000313" key="9">
    <source>
        <dbReference type="Proteomes" id="UP000007799"/>
    </source>
</evidence>
<evidence type="ECO:0000256" key="2">
    <source>
        <dbReference type="ARBA" id="ARBA00009418"/>
    </source>
</evidence>
<evidence type="ECO:0000256" key="5">
    <source>
        <dbReference type="ARBA" id="ARBA00023242"/>
    </source>
</evidence>
<evidence type="ECO:0000256" key="7">
    <source>
        <dbReference type="SAM" id="MobiDB-lite"/>
    </source>
</evidence>
<dbReference type="OrthoDB" id="448446at2759"/>
<organism evidence="9">
    <name type="scientific">Salpingoeca rosetta (strain ATCC 50818 / BSB-021)</name>
    <dbReference type="NCBI Taxonomy" id="946362"/>
    <lineage>
        <taxon>Eukaryota</taxon>
        <taxon>Choanoflagellata</taxon>
        <taxon>Craspedida</taxon>
        <taxon>Salpingoecidae</taxon>
        <taxon>Salpingoeca</taxon>
    </lineage>
</organism>
<keyword evidence="5 6" id="KW-0539">Nucleus</keyword>
<dbReference type="AlphaFoldDB" id="F2UFU7"/>
<evidence type="ECO:0000256" key="4">
    <source>
        <dbReference type="ARBA" id="ARBA00022552"/>
    </source>
</evidence>
<dbReference type="EMBL" id="GL832972">
    <property type="protein sequence ID" value="EGD75375.1"/>
    <property type="molecule type" value="Genomic_DNA"/>
</dbReference>
<evidence type="ECO:0000256" key="3">
    <source>
        <dbReference type="ARBA" id="ARBA00022517"/>
    </source>
</evidence>
<sequence>MSAPVSMSSKKRPPAVRRVIAAPRKARDPRFDSKCGTLDEQQFQQAYGFLDEKRKAEMKQIQKRLKKVKNAERKQELQRLLQSMKEQEKAREQKARQREAKVKRNKMVKDSKGKYFLKKSDQKKLELLSKFEKLKKSGKLDKALKNRRKHNLQKDKAAVGTRH</sequence>
<feature type="compositionally biased region" description="Basic and acidic residues" evidence="7">
    <location>
        <begin position="85"/>
        <end position="106"/>
    </location>
</feature>